<dbReference type="EMBL" id="JADIMC010000024">
    <property type="protein sequence ID" value="MBO8475742.1"/>
    <property type="molecule type" value="Genomic_DNA"/>
</dbReference>
<evidence type="ECO:0000313" key="1">
    <source>
        <dbReference type="EMBL" id="MBO8475742.1"/>
    </source>
</evidence>
<dbReference type="AlphaFoldDB" id="A0A9D9NJK7"/>
<reference evidence="1" key="1">
    <citation type="submission" date="2020-10" db="EMBL/GenBank/DDBJ databases">
        <authorList>
            <person name="Gilroy R."/>
        </authorList>
    </citation>
    <scope>NUCLEOTIDE SEQUENCE</scope>
    <source>
        <strain evidence="1">6919</strain>
    </source>
</reference>
<organism evidence="1 2">
    <name type="scientific">Candidatus Limisoma faecipullorum</name>
    <dbReference type="NCBI Taxonomy" id="2840854"/>
    <lineage>
        <taxon>Bacteria</taxon>
        <taxon>Pseudomonadati</taxon>
        <taxon>Bacteroidota</taxon>
        <taxon>Bacteroidia</taxon>
        <taxon>Bacteroidales</taxon>
        <taxon>Candidatus Limisoma</taxon>
    </lineage>
</organism>
<dbReference type="Proteomes" id="UP000823598">
    <property type="component" value="Unassembled WGS sequence"/>
</dbReference>
<name>A0A9D9NJK7_9BACT</name>
<reference evidence="1" key="2">
    <citation type="journal article" date="2021" name="PeerJ">
        <title>Extensive microbial diversity within the chicken gut microbiome revealed by metagenomics and culture.</title>
        <authorList>
            <person name="Gilroy R."/>
            <person name="Ravi A."/>
            <person name="Getino M."/>
            <person name="Pursley I."/>
            <person name="Horton D.L."/>
            <person name="Alikhan N.F."/>
            <person name="Baker D."/>
            <person name="Gharbi K."/>
            <person name="Hall N."/>
            <person name="Watson M."/>
            <person name="Adriaenssens E.M."/>
            <person name="Foster-Nyarko E."/>
            <person name="Jarju S."/>
            <person name="Secka A."/>
            <person name="Antonio M."/>
            <person name="Oren A."/>
            <person name="Chaudhuri R.R."/>
            <person name="La Ragione R."/>
            <person name="Hildebrand F."/>
            <person name="Pallen M.J."/>
        </authorList>
    </citation>
    <scope>NUCLEOTIDE SEQUENCE</scope>
    <source>
        <strain evidence="1">6919</strain>
    </source>
</reference>
<comment type="caution">
    <text evidence="1">The sequence shown here is derived from an EMBL/GenBank/DDBJ whole genome shotgun (WGS) entry which is preliminary data.</text>
</comment>
<gene>
    <name evidence="1" type="ORF">IAB88_01960</name>
</gene>
<protein>
    <submittedName>
        <fullName evidence="1">Uncharacterized protein</fullName>
    </submittedName>
</protein>
<proteinExistence type="predicted"/>
<accession>A0A9D9NJK7</accession>
<sequence>MNYRDSLLPAYIPHKTAEWKERCSQCFSVEYVFKNPPKLIYGSKDEGGIRLESEEVIGKYTCRGRQVEVLVYPHKNLSGNWNEAIHYGIWIFNRDLLDMIEDVMVVHGSDSTLYKGSDSLHDLFFKMYRKGVKFESKEDGDKLIVNFNK</sequence>
<evidence type="ECO:0000313" key="2">
    <source>
        <dbReference type="Proteomes" id="UP000823598"/>
    </source>
</evidence>